<dbReference type="Proteomes" id="UP000001188">
    <property type="component" value="Chromosome"/>
</dbReference>
<dbReference type="PROSITE" id="PS51892">
    <property type="entry name" value="SUBTILASE"/>
    <property type="match status" value="1"/>
</dbReference>
<name>B0RQV7_XANCB</name>
<evidence type="ECO:0000256" key="2">
    <source>
        <dbReference type="ARBA" id="ARBA00022801"/>
    </source>
</evidence>
<accession>B0RQV7</accession>
<dbReference type="EMBL" id="AM920689">
    <property type="protein sequence ID" value="CAP50842.1"/>
    <property type="molecule type" value="Genomic_DNA"/>
</dbReference>
<dbReference type="PANTHER" id="PTHR42884">
    <property type="entry name" value="PROPROTEIN CONVERTASE SUBTILISIN/KEXIN-RELATED"/>
    <property type="match status" value="1"/>
</dbReference>
<organism evidence="6 7">
    <name type="scientific">Xanthomonas campestris pv. campestris (strain B100)</name>
    <dbReference type="NCBI Taxonomy" id="509169"/>
    <lineage>
        <taxon>Bacteria</taxon>
        <taxon>Pseudomonadati</taxon>
        <taxon>Pseudomonadota</taxon>
        <taxon>Gammaproteobacteria</taxon>
        <taxon>Lysobacterales</taxon>
        <taxon>Lysobacteraceae</taxon>
        <taxon>Xanthomonas</taxon>
    </lineage>
</organism>
<keyword evidence="2 6" id="KW-0378">Hydrolase</keyword>
<comment type="caution">
    <text evidence="4">Lacks conserved residue(s) required for the propagation of feature annotation.</text>
</comment>
<dbReference type="GO" id="GO:0016020">
    <property type="term" value="C:membrane"/>
    <property type="evidence" value="ECO:0007669"/>
    <property type="project" value="TreeGrafter"/>
</dbReference>
<evidence type="ECO:0000256" key="5">
    <source>
        <dbReference type="SAM" id="SignalP"/>
    </source>
</evidence>
<dbReference type="KEGG" id="xca:xcc-b100_1492"/>
<dbReference type="GO" id="GO:0004252">
    <property type="term" value="F:serine-type endopeptidase activity"/>
    <property type="evidence" value="ECO:0007669"/>
    <property type="project" value="InterPro"/>
</dbReference>
<reference evidence="6 7" key="1">
    <citation type="journal article" date="2008" name="J. Biotechnol.">
        <title>The genome of Xanthomonas campestris pv. campestris B100 and its use for the reconstruction of metabolic pathways involved in xanthan biosynthesis.</title>
        <authorList>
            <person name="Vorholter F.J."/>
            <person name="Schneiker S."/>
            <person name="Goesmann A."/>
            <person name="Krause L."/>
            <person name="Bekel T."/>
            <person name="Kaiser O."/>
            <person name="Linke B."/>
            <person name="Patschkowski T."/>
            <person name="Ruckert C."/>
            <person name="Schmid J."/>
            <person name="Sidhu V.K."/>
            <person name="Sieber V."/>
            <person name="Tauch A."/>
            <person name="Watt S.A."/>
            <person name="Weisshaar B."/>
            <person name="Becker A."/>
            <person name="Niehaus K."/>
            <person name="Puhler A."/>
        </authorList>
    </citation>
    <scope>NUCLEOTIDE SEQUENCE [LARGE SCALE GENOMIC DNA]</scope>
    <source>
        <strain evidence="6 7">B100</strain>
    </source>
</reference>
<dbReference type="Gene3D" id="3.40.50.200">
    <property type="entry name" value="Peptidase S8/S53 domain"/>
    <property type="match status" value="1"/>
</dbReference>
<dbReference type="PROSITE" id="PS00136">
    <property type="entry name" value="SUBTILASE_ASP"/>
    <property type="match status" value="1"/>
</dbReference>
<dbReference type="InterPro" id="IPR036852">
    <property type="entry name" value="Peptidase_S8/S53_dom_sf"/>
</dbReference>
<dbReference type="InterPro" id="IPR023827">
    <property type="entry name" value="Peptidase_S8_Asp-AS"/>
</dbReference>
<proteinExistence type="inferred from homology"/>
<evidence type="ECO:0000256" key="1">
    <source>
        <dbReference type="ARBA" id="ARBA00022670"/>
    </source>
</evidence>
<dbReference type="PANTHER" id="PTHR42884:SF14">
    <property type="entry name" value="NEUROENDOCRINE CONVERTASE 1"/>
    <property type="match status" value="1"/>
</dbReference>
<dbReference type="AlphaFoldDB" id="B0RQV7"/>
<dbReference type="GO" id="GO:0016485">
    <property type="term" value="P:protein processing"/>
    <property type="evidence" value="ECO:0007669"/>
    <property type="project" value="TreeGrafter"/>
</dbReference>
<protein>
    <submittedName>
        <fullName evidence="6">Exported serine endopeptidase</fullName>
        <ecNumber evidence="6">3.4.21.-</ecNumber>
    </submittedName>
</protein>
<keyword evidence="3" id="KW-0720">Serine protease</keyword>
<keyword evidence="5" id="KW-0732">Signal</keyword>
<keyword evidence="1" id="KW-0645">Protease</keyword>
<feature type="chain" id="PRO_5002754338" evidence="5">
    <location>
        <begin position="28"/>
        <end position="129"/>
    </location>
</feature>
<comment type="similarity">
    <text evidence="4">Belongs to the peptidase S8 family.</text>
</comment>
<gene>
    <name evidence="6" type="ORF">XCCB100_1492</name>
</gene>
<evidence type="ECO:0000313" key="7">
    <source>
        <dbReference type="Proteomes" id="UP000001188"/>
    </source>
</evidence>
<sequence>MTLFGRRHLAISMSTTLIALAAFAAHAAPPGNTASGVAGDPLLRYQWHVLNQGQAVIGDSHPVAGVDMDVDILHALGIRGKHVRIGVVDSGLEISHEDLAANAIPNGSYNFMDGSTDPTPSGPGYDHGT</sequence>
<evidence type="ECO:0000256" key="3">
    <source>
        <dbReference type="ARBA" id="ARBA00022825"/>
    </source>
</evidence>
<dbReference type="HOGENOM" id="CLU_160083_0_0_6"/>
<evidence type="ECO:0000256" key="4">
    <source>
        <dbReference type="PROSITE-ProRule" id="PRU01240"/>
    </source>
</evidence>
<dbReference type="SUPFAM" id="SSF52743">
    <property type="entry name" value="Subtilisin-like"/>
    <property type="match status" value="1"/>
</dbReference>
<feature type="signal peptide" evidence="5">
    <location>
        <begin position="1"/>
        <end position="27"/>
    </location>
</feature>
<evidence type="ECO:0000313" key="6">
    <source>
        <dbReference type="EMBL" id="CAP50842.1"/>
    </source>
</evidence>
<dbReference type="EC" id="3.4.21.-" evidence="6"/>